<evidence type="ECO:0000256" key="1">
    <source>
        <dbReference type="SAM" id="MobiDB-lite"/>
    </source>
</evidence>
<feature type="region of interest" description="Disordered" evidence="1">
    <location>
        <begin position="115"/>
        <end position="134"/>
    </location>
</feature>
<dbReference type="InParanoid" id="A0A409X5F5"/>
<accession>A0A409X5F5</accession>
<comment type="caution">
    <text evidence="2">The sequence shown here is derived from an EMBL/GenBank/DDBJ whole genome shotgun (WGS) entry which is preliminary data.</text>
</comment>
<name>A0A409X5F5_9AGAR</name>
<keyword evidence="3" id="KW-1185">Reference proteome</keyword>
<dbReference type="OrthoDB" id="3109602at2759"/>
<organism evidence="2 3">
    <name type="scientific">Panaeolus cyanescens</name>
    <dbReference type="NCBI Taxonomy" id="181874"/>
    <lineage>
        <taxon>Eukaryota</taxon>
        <taxon>Fungi</taxon>
        <taxon>Dikarya</taxon>
        <taxon>Basidiomycota</taxon>
        <taxon>Agaricomycotina</taxon>
        <taxon>Agaricomycetes</taxon>
        <taxon>Agaricomycetidae</taxon>
        <taxon>Agaricales</taxon>
        <taxon>Agaricineae</taxon>
        <taxon>Galeropsidaceae</taxon>
        <taxon>Panaeolus</taxon>
    </lineage>
</organism>
<sequence>MSTPSATLPSDVPTFEDVNCLLKLVMDNKLLFSMRLVYLNSAADAALLWRPYADLIREDKARVNLVSELRSAYYKLEAEAKYSVYLPVRDFKFPKQYHLIADFTKVLIPLTKASDKSNPPATAAPNTASTASQALSTPPTLASAVTVRIIFVSCFMSIIP</sequence>
<dbReference type="Proteomes" id="UP000284842">
    <property type="component" value="Unassembled WGS sequence"/>
</dbReference>
<protein>
    <submittedName>
        <fullName evidence="2">Uncharacterized protein</fullName>
    </submittedName>
</protein>
<feature type="compositionally biased region" description="Low complexity" evidence="1">
    <location>
        <begin position="117"/>
        <end position="132"/>
    </location>
</feature>
<evidence type="ECO:0000313" key="2">
    <source>
        <dbReference type="EMBL" id="PPQ85996.1"/>
    </source>
</evidence>
<reference evidence="2 3" key="1">
    <citation type="journal article" date="2018" name="Evol. Lett.">
        <title>Horizontal gene cluster transfer increased hallucinogenic mushroom diversity.</title>
        <authorList>
            <person name="Reynolds H.T."/>
            <person name="Vijayakumar V."/>
            <person name="Gluck-Thaler E."/>
            <person name="Korotkin H.B."/>
            <person name="Matheny P.B."/>
            <person name="Slot J.C."/>
        </authorList>
    </citation>
    <scope>NUCLEOTIDE SEQUENCE [LARGE SCALE GENOMIC DNA]</scope>
    <source>
        <strain evidence="2 3">2629</strain>
    </source>
</reference>
<evidence type="ECO:0000313" key="3">
    <source>
        <dbReference type="Proteomes" id="UP000284842"/>
    </source>
</evidence>
<dbReference type="AlphaFoldDB" id="A0A409X5F5"/>
<gene>
    <name evidence="2" type="ORF">CVT24_007875</name>
</gene>
<feature type="non-terminal residue" evidence="2">
    <location>
        <position position="160"/>
    </location>
</feature>
<dbReference type="EMBL" id="NHTK01004583">
    <property type="protein sequence ID" value="PPQ85996.1"/>
    <property type="molecule type" value="Genomic_DNA"/>
</dbReference>
<proteinExistence type="predicted"/>